<dbReference type="SUPFAM" id="SSF69572">
    <property type="entry name" value="Activating enzymes of the ubiquitin-like proteins"/>
    <property type="match status" value="1"/>
</dbReference>
<name>A0A9D1VNY7_9FIRM</name>
<evidence type="ECO:0000313" key="3">
    <source>
        <dbReference type="Proteomes" id="UP000824230"/>
    </source>
</evidence>
<protein>
    <submittedName>
        <fullName evidence="2">Sulfur carrier protein ThiS adenylyltransferase ThiF</fullName>
    </submittedName>
</protein>
<dbReference type="Pfam" id="PF00899">
    <property type="entry name" value="ThiF"/>
    <property type="match status" value="1"/>
</dbReference>
<gene>
    <name evidence="2" type="primary">thiF</name>
    <name evidence="2" type="ORF">H9738_13120</name>
</gene>
<dbReference type="NCBIfam" id="NF006395">
    <property type="entry name" value="PRK08644.1"/>
    <property type="match status" value="1"/>
</dbReference>
<dbReference type="AlphaFoldDB" id="A0A9D1VNY7"/>
<dbReference type="InterPro" id="IPR035985">
    <property type="entry name" value="Ubiquitin-activating_enz"/>
</dbReference>
<dbReference type="PANTHER" id="PTHR43267:SF3">
    <property type="entry name" value="THIF PROTEIN"/>
    <property type="match status" value="1"/>
</dbReference>
<accession>A0A9D1VNY7</accession>
<dbReference type="GO" id="GO:0008641">
    <property type="term" value="F:ubiquitin-like modifier activating enzyme activity"/>
    <property type="evidence" value="ECO:0007669"/>
    <property type="project" value="InterPro"/>
</dbReference>
<feature type="domain" description="THIF-type NAD/FAD binding fold" evidence="1">
    <location>
        <begin position="16"/>
        <end position="167"/>
    </location>
</feature>
<dbReference type="NCBIfam" id="TIGR02354">
    <property type="entry name" value="thiF_fam2"/>
    <property type="match status" value="1"/>
</dbReference>
<dbReference type="InterPro" id="IPR012729">
    <property type="entry name" value="ThiF_fam2"/>
</dbReference>
<dbReference type="Gene3D" id="3.40.50.720">
    <property type="entry name" value="NAD(P)-binding Rossmann-like Domain"/>
    <property type="match status" value="1"/>
</dbReference>
<evidence type="ECO:0000259" key="1">
    <source>
        <dbReference type="Pfam" id="PF00899"/>
    </source>
</evidence>
<dbReference type="Proteomes" id="UP000824230">
    <property type="component" value="Unassembled WGS sequence"/>
</dbReference>
<evidence type="ECO:0000313" key="2">
    <source>
        <dbReference type="EMBL" id="HIX38787.1"/>
    </source>
</evidence>
<dbReference type="GO" id="GO:0016779">
    <property type="term" value="F:nucleotidyltransferase activity"/>
    <property type="evidence" value="ECO:0007669"/>
    <property type="project" value="UniProtKB-KW"/>
</dbReference>
<reference evidence="2" key="1">
    <citation type="journal article" date="2021" name="PeerJ">
        <title>Extensive microbial diversity within the chicken gut microbiome revealed by metagenomics and culture.</title>
        <authorList>
            <person name="Gilroy R."/>
            <person name="Ravi A."/>
            <person name="Getino M."/>
            <person name="Pursley I."/>
            <person name="Horton D.L."/>
            <person name="Alikhan N.F."/>
            <person name="Baker D."/>
            <person name="Gharbi K."/>
            <person name="Hall N."/>
            <person name="Watson M."/>
            <person name="Adriaenssens E.M."/>
            <person name="Foster-Nyarko E."/>
            <person name="Jarju S."/>
            <person name="Secka A."/>
            <person name="Antonio M."/>
            <person name="Oren A."/>
            <person name="Chaudhuri R.R."/>
            <person name="La Ragione R."/>
            <person name="Hildebrand F."/>
            <person name="Pallen M.J."/>
        </authorList>
    </citation>
    <scope>NUCLEOTIDE SEQUENCE</scope>
    <source>
        <strain evidence="2">ChiHjej12B11-1927</strain>
    </source>
</reference>
<comment type="caution">
    <text evidence="2">The sequence shown here is derived from an EMBL/GenBank/DDBJ whole genome shotgun (WGS) entry which is preliminary data.</text>
</comment>
<dbReference type="EMBL" id="DXFG01000300">
    <property type="protein sequence ID" value="HIX38787.1"/>
    <property type="molecule type" value="Genomic_DNA"/>
</dbReference>
<keyword evidence="2" id="KW-0808">Transferase</keyword>
<dbReference type="InterPro" id="IPR045886">
    <property type="entry name" value="ThiF/MoeB/HesA"/>
</dbReference>
<sequence>MEKRIPSREELQKALLARCTREEAEKLWNARIAVAGLGGLGSNVSVFLTRAGVGHLHLIDFDKVDMTNLNRQHYFISHLGMDKTEALKEQLLQINPWLDIETSCEKVTEENIPRLFQNAGIICEAFDRPENKAMLVNGCREFFPEKPLVCASGMGGFGRSNDIVTRQVGRNFYLCGDGTSGIEEGQGLAAPRVALCAAHEANLILELILEKN</sequence>
<dbReference type="PANTHER" id="PTHR43267">
    <property type="entry name" value="TRNA THREONYLCARBAMOYLADENOSINE DEHYDRATASE"/>
    <property type="match status" value="1"/>
</dbReference>
<reference evidence="2" key="2">
    <citation type="submission" date="2021-04" db="EMBL/GenBank/DDBJ databases">
        <authorList>
            <person name="Gilroy R."/>
        </authorList>
    </citation>
    <scope>NUCLEOTIDE SEQUENCE</scope>
    <source>
        <strain evidence="2">ChiHjej12B11-1927</strain>
    </source>
</reference>
<proteinExistence type="predicted"/>
<dbReference type="InterPro" id="IPR000594">
    <property type="entry name" value="ThiF_NAD_FAD-bd"/>
</dbReference>
<dbReference type="GO" id="GO:0061504">
    <property type="term" value="P:cyclic threonylcarbamoyladenosine biosynthetic process"/>
    <property type="evidence" value="ECO:0007669"/>
    <property type="project" value="TreeGrafter"/>
</dbReference>
<organism evidence="2 3">
    <name type="scientific">Candidatus Blautia pullistercoris</name>
    <dbReference type="NCBI Taxonomy" id="2838499"/>
    <lineage>
        <taxon>Bacteria</taxon>
        <taxon>Bacillati</taxon>
        <taxon>Bacillota</taxon>
        <taxon>Clostridia</taxon>
        <taxon>Lachnospirales</taxon>
        <taxon>Lachnospiraceae</taxon>
        <taxon>Blautia</taxon>
    </lineage>
</organism>
<keyword evidence="2" id="KW-0548">Nucleotidyltransferase</keyword>
<dbReference type="GO" id="GO:0061503">
    <property type="term" value="F:tRNA threonylcarbamoyladenosine dehydratase"/>
    <property type="evidence" value="ECO:0007669"/>
    <property type="project" value="TreeGrafter"/>
</dbReference>